<keyword evidence="3" id="KW-0479">Metal-binding</keyword>
<dbReference type="SUPFAM" id="SSF53659">
    <property type="entry name" value="Isocitrate/Isopropylmalate dehydrogenase-like"/>
    <property type="match status" value="1"/>
</dbReference>
<dbReference type="EC" id="1.1.1.85" evidence="8"/>
<organism evidence="8 9">
    <name type="scientific">Methanoplanus limicola DSM 2279</name>
    <dbReference type="NCBI Taxonomy" id="937775"/>
    <lineage>
        <taxon>Archaea</taxon>
        <taxon>Methanobacteriati</taxon>
        <taxon>Methanobacteriota</taxon>
        <taxon>Stenosarchaea group</taxon>
        <taxon>Methanomicrobia</taxon>
        <taxon>Methanomicrobiales</taxon>
        <taxon>Methanomicrobiaceae</taxon>
        <taxon>Methanoplanus</taxon>
    </lineage>
</organism>
<dbReference type="GO" id="GO:0003862">
    <property type="term" value="F:3-isopropylmalate dehydrogenase activity"/>
    <property type="evidence" value="ECO:0007669"/>
    <property type="project" value="UniProtKB-EC"/>
</dbReference>
<evidence type="ECO:0000259" key="7">
    <source>
        <dbReference type="SMART" id="SM01329"/>
    </source>
</evidence>
<dbReference type="GO" id="GO:0000287">
    <property type="term" value="F:magnesium ion binding"/>
    <property type="evidence" value="ECO:0007669"/>
    <property type="project" value="InterPro"/>
</dbReference>
<proteinExistence type="predicted"/>
<evidence type="ECO:0000256" key="1">
    <source>
        <dbReference type="ARBA" id="ARBA00001936"/>
    </source>
</evidence>
<dbReference type="PANTHER" id="PTHR43275:SF1">
    <property type="entry name" value="D-MALATE DEHYDROGENASE [DECARBOXYLATING]"/>
    <property type="match status" value="1"/>
</dbReference>
<evidence type="ECO:0000256" key="6">
    <source>
        <dbReference type="ARBA" id="ARBA00023211"/>
    </source>
</evidence>
<dbReference type="PATRIC" id="fig|937775.9.peg.1273"/>
<evidence type="ECO:0000256" key="5">
    <source>
        <dbReference type="ARBA" id="ARBA00023027"/>
    </source>
</evidence>
<evidence type="ECO:0000313" key="8">
    <source>
        <dbReference type="EMBL" id="EHQ35219.1"/>
    </source>
</evidence>
<dbReference type="OrthoDB" id="6813at2157"/>
<dbReference type="AlphaFoldDB" id="H1Z012"/>
<evidence type="ECO:0000256" key="2">
    <source>
        <dbReference type="ARBA" id="ARBA00001946"/>
    </source>
</evidence>
<dbReference type="InParanoid" id="H1Z012"/>
<keyword evidence="5" id="KW-0520">NAD</keyword>
<feature type="domain" description="Isopropylmalate dehydrogenase-like" evidence="7">
    <location>
        <begin position="3"/>
        <end position="365"/>
    </location>
</feature>
<sequence>MYRVACMPGDGIGPEIVAEGRKVLDAAGEKFGFDIEWTDYEIGAERYLKTGELITEDELKELSKFKSIYFGSIGDDRVKPGILEKGILLAIRFYFDQYVNLRPIKLLPGVSTPLADKGPEEIDFVVVRENTEDFYVGIGARAKAGKQRDELEVMRNLYNVRFGIDVETDADELAYQIGVLSRKGSERVMEYAFDLAGTRDKKLTSVDKANVLTEVYGLWREVFEETKKRYPDVTTEYNFVDAITMWFVKNPEWFDVVVTPNMFGDIITDLGAMIQGGLGLAPGGNINPKGTSMFEPIHGSAPKYKGKNVANPLATVWAGSLLLDHIGEKEAAAAVITSISHSIEKGAVTKDMGGFMKTSDIGDWIAKDILKG</sequence>
<evidence type="ECO:0000256" key="3">
    <source>
        <dbReference type="ARBA" id="ARBA00022723"/>
    </source>
</evidence>
<dbReference type="InterPro" id="IPR024084">
    <property type="entry name" value="IsoPropMal-DH-like_dom"/>
</dbReference>
<keyword evidence="4 8" id="KW-0560">Oxidoreductase</keyword>
<keyword evidence="9" id="KW-1185">Reference proteome</keyword>
<name>H1Z012_9EURY</name>
<dbReference type="Proteomes" id="UP000005741">
    <property type="component" value="Chromosome"/>
</dbReference>
<comment type="cofactor">
    <cofactor evidence="2">
        <name>Mg(2+)</name>
        <dbReference type="ChEBI" id="CHEBI:18420"/>
    </cofactor>
</comment>
<gene>
    <name evidence="8" type="ORF">Metlim_1108</name>
</gene>
<dbReference type="PANTHER" id="PTHR43275">
    <property type="entry name" value="D-MALATE DEHYDROGENASE [DECARBOXYLATING]"/>
    <property type="match status" value="1"/>
</dbReference>
<dbReference type="STRING" id="937775.Metlim_1108"/>
<dbReference type="SMART" id="SM01329">
    <property type="entry name" value="Iso_dh"/>
    <property type="match status" value="1"/>
</dbReference>
<evidence type="ECO:0000313" key="9">
    <source>
        <dbReference type="Proteomes" id="UP000005741"/>
    </source>
</evidence>
<keyword evidence="6" id="KW-0464">Manganese</keyword>
<dbReference type="RefSeq" id="WP_004076962.1">
    <property type="nucleotide sequence ID" value="NZ_CM001436.1"/>
</dbReference>
<reference evidence="8 9" key="1">
    <citation type="submission" date="2011-10" db="EMBL/GenBank/DDBJ databases">
        <title>The Improved High-Quality Draft genome of Methanoplanus limicola DSM 2279.</title>
        <authorList>
            <consortium name="US DOE Joint Genome Institute (JGI-PGF)"/>
            <person name="Lucas S."/>
            <person name="Copeland A."/>
            <person name="Lapidus A."/>
            <person name="Glavina del Rio T."/>
            <person name="Dalin E."/>
            <person name="Tice H."/>
            <person name="Bruce D."/>
            <person name="Goodwin L."/>
            <person name="Pitluck S."/>
            <person name="Peters L."/>
            <person name="Mikhailova N."/>
            <person name="Lu M."/>
            <person name="Kyrpides N."/>
            <person name="Mavromatis K."/>
            <person name="Ivanova N."/>
            <person name="Markowitz V."/>
            <person name="Cheng J.-F."/>
            <person name="Hugenholtz P."/>
            <person name="Woyke T."/>
            <person name="Wu D."/>
            <person name="Wirth R."/>
            <person name="Brambilla E.-M."/>
            <person name="Klenk H.-P."/>
            <person name="Eisen J.A."/>
        </authorList>
    </citation>
    <scope>NUCLEOTIDE SEQUENCE [LARGE SCALE GENOMIC DNA]</scope>
    <source>
        <strain evidence="8 9">DSM 2279</strain>
    </source>
</reference>
<dbReference type="EMBL" id="CM001436">
    <property type="protein sequence ID" value="EHQ35219.1"/>
    <property type="molecule type" value="Genomic_DNA"/>
</dbReference>
<dbReference type="Pfam" id="PF00180">
    <property type="entry name" value="Iso_dh"/>
    <property type="match status" value="1"/>
</dbReference>
<dbReference type="GO" id="GO:0051287">
    <property type="term" value="F:NAD binding"/>
    <property type="evidence" value="ECO:0007669"/>
    <property type="project" value="InterPro"/>
</dbReference>
<comment type="cofactor">
    <cofactor evidence="1">
        <name>Mn(2+)</name>
        <dbReference type="ChEBI" id="CHEBI:29035"/>
    </cofactor>
</comment>
<dbReference type="HOGENOM" id="CLU_031953_0_1_2"/>
<dbReference type="InterPro" id="IPR050501">
    <property type="entry name" value="ICDH/IPMDH"/>
</dbReference>
<dbReference type="InterPro" id="IPR019818">
    <property type="entry name" value="IsoCit/isopropylmalate_DH_CS"/>
</dbReference>
<dbReference type="Gene3D" id="3.40.718.10">
    <property type="entry name" value="Isopropylmalate Dehydrogenase"/>
    <property type="match status" value="1"/>
</dbReference>
<accession>H1Z012</accession>
<protein>
    <submittedName>
        <fullName evidence="8">3-isopropylmalate dehydrogenase</fullName>
        <ecNumber evidence="8">1.1.1.85</ecNumber>
    </submittedName>
</protein>
<evidence type="ECO:0000256" key="4">
    <source>
        <dbReference type="ARBA" id="ARBA00023002"/>
    </source>
</evidence>
<dbReference type="PROSITE" id="PS00470">
    <property type="entry name" value="IDH_IMDH"/>
    <property type="match status" value="1"/>
</dbReference>